<feature type="compositionally biased region" description="Polar residues" evidence="1">
    <location>
        <begin position="56"/>
        <end position="67"/>
    </location>
</feature>
<dbReference type="Proteomes" id="UP001443914">
    <property type="component" value="Unassembled WGS sequence"/>
</dbReference>
<protein>
    <submittedName>
        <fullName evidence="2">Uncharacterized protein</fullName>
    </submittedName>
</protein>
<evidence type="ECO:0000256" key="1">
    <source>
        <dbReference type="SAM" id="MobiDB-lite"/>
    </source>
</evidence>
<keyword evidence="3" id="KW-1185">Reference proteome</keyword>
<dbReference type="EMBL" id="JBDFQZ010000002">
    <property type="protein sequence ID" value="KAK9750923.1"/>
    <property type="molecule type" value="Genomic_DNA"/>
</dbReference>
<comment type="caution">
    <text evidence="2">The sequence shown here is derived from an EMBL/GenBank/DDBJ whole genome shotgun (WGS) entry which is preliminary data.</text>
</comment>
<proteinExistence type="predicted"/>
<dbReference type="AlphaFoldDB" id="A0AAW1MWN4"/>
<gene>
    <name evidence="2" type="ORF">RND81_02G229600</name>
</gene>
<organism evidence="2 3">
    <name type="scientific">Saponaria officinalis</name>
    <name type="common">Common soapwort</name>
    <name type="synonym">Lychnis saponaria</name>
    <dbReference type="NCBI Taxonomy" id="3572"/>
    <lineage>
        <taxon>Eukaryota</taxon>
        <taxon>Viridiplantae</taxon>
        <taxon>Streptophyta</taxon>
        <taxon>Embryophyta</taxon>
        <taxon>Tracheophyta</taxon>
        <taxon>Spermatophyta</taxon>
        <taxon>Magnoliopsida</taxon>
        <taxon>eudicotyledons</taxon>
        <taxon>Gunneridae</taxon>
        <taxon>Pentapetalae</taxon>
        <taxon>Caryophyllales</taxon>
        <taxon>Caryophyllaceae</taxon>
        <taxon>Caryophylleae</taxon>
        <taxon>Saponaria</taxon>
    </lineage>
</organism>
<feature type="compositionally biased region" description="Polar residues" evidence="1">
    <location>
        <begin position="41"/>
        <end position="50"/>
    </location>
</feature>
<evidence type="ECO:0000313" key="2">
    <source>
        <dbReference type="EMBL" id="KAK9750923.1"/>
    </source>
</evidence>
<name>A0AAW1MWN4_SAPOF</name>
<evidence type="ECO:0000313" key="3">
    <source>
        <dbReference type="Proteomes" id="UP001443914"/>
    </source>
</evidence>
<accession>A0AAW1MWN4</accession>
<sequence>MSEKKTTTMTTTPNEMTEIDSSKTTMTTTPNELTEIDSSKTRMTTTPNELTKNDSSKTTMATTPNELTENDSSKRDSTTCSIDGINLKSLSDKEYVKLIISMLGPPEPKVEYDGPPVSEKFAKLSLAYYKETTNQDYEFSRIRSMAPFPPRQGCFQGGTHLNFFARPKGSESGPEYLFYGIDLILHPPHIVCPDCDDIGRYELDDDDDEY</sequence>
<feature type="region of interest" description="Disordered" evidence="1">
    <location>
        <begin position="1"/>
        <end position="78"/>
    </location>
</feature>
<feature type="compositionally biased region" description="Low complexity" evidence="1">
    <location>
        <begin position="7"/>
        <end position="16"/>
    </location>
</feature>
<reference evidence="2" key="1">
    <citation type="submission" date="2024-03" db="EMBL/GenBank/DDBJ databases">
        <title>WGS assembly of Saponaria officinalis var. Norfolk2.</title>
        <authorList>
            <person name="Jenkins J."/>
            <person name="Shu S."/>
            <person name="Grimwood J."/>
            <person name="Barry K."/>
            <person name="Goodstein D."/>
            <person name="Schmutz J."/>
            <person name="Leebens-Mack J."/>
            <person name="Osbourn A."/>
        </authorList>
    </citation>
    <scope>NUCLEOTIDE SEQUENCE [LARGE SCALE GENOMIC DNA]</scope>
    <source>
        <strain evidence="2">JIC</strain>
    </source>
</reference>